<gene>
    <name evidence="1" type="ORF">GO621_13550</name>
</gene>
<dbReference type="Proteomes" id="UP000462014">
    <property type="component" value="Unassembled WGS sequence"/>
</dbReference>
<dbReference type="EMBL" id="WPIK01000012">
    <property type="protein sequence ID" value="MVN22557.1"/>
    <property type="molecule type" value="Genomic_DNA"/>
</dbReference>
<evidence type="ECO:0000313" key="2">
    <source>
        <dbReference type="Proteomes" id="UP000462014"/>
    </source>
</evidence>
<dbReference type="AlphaFoldDB" id="A0A7K1SZ70"/>
<organism evidence="1 2">
    <name type="scientific">Mucilaginibacter arboris</name>
    <dbReference type="NCBI Taxonomy" id="2682090"/>
    <lineage>
        <taxon>Bacteria</taxon>
        <taxon>Pseudomonadati</taxon>
        <taxon>Bacteroidota</taxon>
        <taxon>Sphingobacteriia</taxon>
        <taxon>Sphingobacteriales</taxon>
        <taxon>Sphingobacteriaceae</taxon>
        <taxon>Mucilaginibacter</taxon>
    </lineage>
</organism>
<dbReference type="PANTHER" id="PTHR39550:SF1">
    <property type="entry name" value="SLL0658 PROTEIN"/>
    <property type="match status" value="1"/>
</dbReference>
<proteinExistence type="predicted"/>
<evidence type="ECO:0000313" key="1">
    <source>
        <dbReference type="EMBL" id="MVN22557.1"/>
    </source>
</evidence>
<dbReference type="RefSeq" id="WP_157567933.1">
    <property type="nucleotide sequence ID" value="NZ_WPIK01000012.1"/>
</dbReference>
<dbReference type="InterPro" id="IPR021799">
    <property type="entry name" value="PIN-like_prokaryotic"/>
</dbReference>
<name>A0A7K1SZ70_9SPHI</name>
<dbReference type="Pfam" id="PF11848">
    <property type="entry name" value="DUF3368"/>
    <property type="match status" value="1"/>
</dbReference>
<dbReference type="PANTHER" id="PTHR39550">
    <property type="entry name" value="SLL0658 PROTEIN"/>
    <property type="match status" value="1"/>
</dbReference>
<keyword evidence="2" id="KW-1185">Reference proteome</keyword>
<comment type="caution">
    <text evidence="1">The sequence shown here is derived from an EMBL/GenBank/DDBJ whole genome shotgun (WGS) entry which is preliminary data.</text>
</comment>
<protein>
    <submittedName>
        <fullName evidence="1">DUF3368 domain-containing protein</fullName>
    </submittedName>
</protein>
<accession>A0A7K1SZ70</accession>
<reference evidence="1 2" key="1">
    <citation type="submission" date="2019-12" db="EMBL/GenBank/DDBJ databases">
        <title>Mucilaginibacter sp. HMF7410 genome sequencing and assembly.</title>
        <authorList>
            <person name="Kang H."/>
            <person name="Cha I."/>
            <person name="Kim H."/>
            <person name="Joh K."/>
        </authorList>
    </citation>
    <scope>NUCLEOTIDE SEQUENCE [LARGE SCALE GENOMIC DNA]</scope>
    <source>
        <strain evidence="1 2">HMF7410</strain>
    </source>
</reference>
<sequence length="153" mass="17035">MPEAKIIITDASCFIILQKLNAIHLLQNLFTSVITTPQIATEFGYPLPVWVKIMTVTNEVTFESLKLHLDVGEASAIALANEINHDYLILDDLKARYFAEQKGLKVKGTLGVLLTAKIKGIIPFLLPYLDALQQTNFRISKNLVQQILNDAGE</sequence>